<evidence type="ECO:0000259" key="2">
    <source>
        <dbReference type="Pfam" id="PF08706"/>
    </source>
</evidence>
<dbReference type="EMBL" id="KZ994212">
    <property type="protein sequence ID" value="RKO93514.1"/>
    <property type="molecule type" value="Genomic_DNA"/>
</dbReference>
<dbReference type="PANTHER" id="PTHR35372">
    <property type="entry name" value="ATP BINDING PROTEIN-RELATED"/>
    <property type="match status" value="1"/>
</dbReference>
<dbReference type="InterPro" id="IPR051620">
    <property type="entry name" value="ORF904-like_C"/>
</dbReference>
<dbReference type="OrthoDB" id="2375545at2759"/>
<proteinExistence type="predicted"/>
<organism evidence="3 4">
    <name type="scientific">Blyttiomyces helicus</name>
    <dbReference type="NCBI Taxonomy" id="388810"/>
    <lineage>
        <taxon>Eukaryota</taxon>
        <taxon>Fungi</taxon>
        <taxon>Fungi incertae sedis</taxon>
        <taxon>Chytridiomycota</taxon>
        <taxon>Chytridiomycota incertae sedis</taxon>
        <taxon>Chytridiomycetes</taxon>
        <taxon>Chytridiomycetes incertae sedis</taxon>
        <taxon>Blyttiomyces</taxon>
    </lineage>
</organism>
<dbReference type="Pfam" id="PF08706">
    <property type="entry name" value="D5_N"/>
    <property type="match status" value="1"/>
</dbReference>
<protein>
    <recommendedName>
        <fullName evidence="2">Bacteriophage/plasmid primase P4 C-terminal domain-containing protein</fullName>
    </recommendedName>
</protein>
<evidence type="ECO:0000313" key="3">
    <source>
        <dbReference type="EMBL" id="RKO93514.1"/>
    </source>
</evidence>
<dbReference type="GO" id="GO:0016787">
    <property type="term" value="F:hydrolase activity"/>
    <property type="evidence" value="ECO:0007669"/>
    <property type="project" value="UniProtKB-KW"/>
</dbReference>
<accession>A0A4P9WL01</accession>
<gene>
    <name evidence="3" type="ORF">BDK51DRAFT_38964</name>
</gene>
<sequence>MVKQLNGKPKVLSMQEMGTTLQNSATKIFGGKNQVPNIDLTLGHYTEGQIGIIARLLNNREGAVCNQTLRTPQSYCILPPNSKIAIRCMWRINDLYPNPPSIMAPNTMNILHIDVQFGEIVPIFPDDPTLNLLVFKSFTANLDDIGDVVYHLGKGNSEEEFFEKYFEDNTHDKEIWRKREKRLDQIIVRIKDHDKAAVIKNAAVNFKNESHGFEDILDTKRHLLCSSNGIYVFDKDEFREARSSDYLTISAGYDLQNNVDIENRNKFISFLNSIMLNNEELHHLLNWLASCINGRKNEEIFTILTGDGCNGNSVLCDLMHATMGGANGYSHPISVTMLTSERPGSASPCPDLLNLQGKRWTYG</sequence>
<keyword evidence="1" id="KW-0378">Hydrolase</keyword>
<evidence type="ECO:0000313" key="4">
    <source>
        <dbReference type="Proteomes" id="UP000269721"/>
    </source>
</evidence>
<dbReference type="PANTHER" id="PTHR35372:SF2">
    <property type="entry name" value="SF3 HELICASE DOMAIN-CONTAINING PROTEIN"/>
    <property type="match status" value="1"/>
</dbReference>
<feature type="domain" description="Bacteriophage/plasmid primase P4 C-terminal" evidence="2">
    <location>
        <begin position="165"/>
        <end position="274"/>
    </location>
</feature>
<keyword evidence="4" id="KW-1185">Reference proteome</keyword>
<evidence type="ECO:0000256" key="1">
    <source>
        <dbReference type="ARBA" id="ARBA00022801"/>
    </source>
</evidence>
<name>A0A4P9WL01_9FUNG</name>
<reference evidence="4" key="1">
    <citation type="journal article" date="2018" name="Nat. Microbiol.">
        <title>Leveraging single-cell genomics to expand the fungal tree of life.</title>
        <authorList>
            <person name="Ahrendt S.R."/>
            <person name="Quandt C.A."/>
            <person name="Ciobanu D."/>
            <person name="Clum A."/>
            <person name="Salamov A."/>
            <person name="Andreopoulos B."/>
            <person name="Cheng J.F."/>
            <person name="Woyke T."/>
            <person name="Pelin A."/>
            <person name="Henrissat B."/>
            <person name="Reynolds N.K."/>
            <person name="Benny G.L."/>
            <person name="Smith M.E."/>
            <person name="James T.Y."/>
            <person name="Grigoriev I.V."/>
        </authorList>
    </citation>
    <scope>NUCLEOTIDE SEQUENCE [LARGE SCALE GENOMIC DNA]</scope>
</reference>
<dbReference type="Proteomes" id="UP000269721">
    <property type="component" value="Unassembled WGS sequence"/>
</dbReference>
<dbReference type="InterPro" id="IPR014818">
    <property type="entry name" value="Phage/plasmid_primase_P4_C"/>
</dbReference>
<dbReference type="AlphaFoldDB" id="A0A4P9WL01"/>